<protein>
    <submittedName>
        <fullName evidence="3">Porin</fullName>
    </submittedName>
</protein>
<feature type="coiled-coil region" evidence="1">
    <location>
        <begin position="27"/>
        <end position="84"/>
    </location>
</feature>
<keyword evidence="1" id="KW-0175">Coiled coil</keyword>
<organism evidence="3 4">
    <name type="scientific">Bradyrhizobium centrolobii</name>
    <dbReference type="NCBI Taxonomy" id="1505087"/>
    <lineage>
        <taxon>Bacteria</taxon>
        <taxon>Pseudomonadati</taxon>
        <taxon>Pseudomonadota</taxon>
        <taxon>Alphaproteobacteria</taxon>
        <taxon>Hyphomicrobiales</taxon>
        <taxon>Nitrobacteraceae</taxon>
        <taxon>Bradyrhizobium</taxon>
    </lineage>
</organism>
<evidence type="ECO:0000313" key="4">
    <source>
        <dbReference type="Proteomes" id="UP000076959"/>
    </source>
</evidence>
<dbReference type="AlphaFoldDB" id="A0A176YRQ5"/>
<feature type="chain" id="PRO_5008055031" evidence="2">
    <location>
        <begin position="25"/>
        <end position="537"/>
    </location>
</feature>
<evidence type="ECO:0000256" key="1">
    <source>
        <dbReference type="SAM" id="Coils"/>
    </source>
</evidence>
<dbReference type="InterPro" id="IPR023614">
    <property type="entry name" value="Porin_dom_sf"/>
</dbReference>
<proteinExistence type="predicted"/>
<sequence length="537" mass="56288">MSRTRIAATAIGLAGALAASQAQAQSASSSEQEIALLKQQLKMLEQKLDKLQSQTAANTAATAKARAEAKAEAKAEARSEAKAAIANANATIPVKATVPPSGVVVTMPNNRPTICTADEANCIAITSRLHWDVGGYDYRPNTAETVPQKLDSGENVRRARIGVIGRFLNDWNFALIYDFGGTSDGFGGTAAGSLPGGGVSGVENAYLSYTGLKPFGGKMAIEAGIMDLPYTLDEATSSNDILFMERASPGVIATNIAAGDFRSAAGTRWYNDVLWIGGYVTGPSTGAIHSASSATPAGTSEQYGAVARVAGQVVSGKDYSIHLGADAEWLIQPPRNLIANTQTLTLSDRPELRLDPTTLVSTGAMANVSGAQVYSVEAAATYGPLILQGEYFWYNVDRNANTSALPTGLPSVKFQGGYAQAGYVLTGETHTYNAASAAYNGVKPAHPFSLDGGGWGAWEIAGRVSQIDLNDQLATANGIAGGRQTVYTLALNWYVNGNVRFMLDYLHGNISKQASPVSSADVGSKFDAIAMRTQFAF</sequence>
<dbReference type="InterPro" id="IPR010870">
    <property type="entry name" value="Porin_O/P"/>
</dbReference>
<keyword evidence="4" id="KW-1185">Reference proteome</keyword>
<evidence type="ECO:0000256" key="2">
    <source>
        <dbReference type="SAM" id="SignalP"/>
    </source>
</evidence>
<comment type="caution">
    <text evidence="3">The sequence shown here is derived from an EMBL/GenBank/DDBJ whole genome shotgun (WGS) entry which is preliminary data.</text>
</comment>
<dbReference type="STRING" id="1505087.AYJ54_10790"/>
<dbReference type="RefSeq" id="WP_063699749.1">
    <property type="nucleotide sequence ID" value="NZ_LUUB01000052.1"/>
</dbReference>
<gene>
    <name evidence="3" type="ORF">AYJ54_10790</name>
</gene>
<keyword evidence="2" id="KW-0732">Signal</keyword>
<feature type="signal peptide" evidence="2">
    <location>
        <begin position="1"/>
        <end position="24"/>
    </location>
</feature>
<dbReference type="Gene3D" id="2.40.160.10">
    <property type="entry name" value="Porin"/>
    <property type="match status" value="1"/>
</dbReference>
<dbReference type="EMBL" id="LUUB01000052">
    <property type="protein sequence ID" value="OAF10337.1"/>
    <property type="molecule type" value="Genomic_DNA"/>
</dbReference>
<reference evidence="3 4" key="1">
    <citation type="submission" date="2016-03" db="EMBL/GenBank/DDBJ databases">
        <title>Draft Genome Sequence of the Strain BR 10245 (Bradyrhizobium sp.) isolated from nodules of Centrolobium paraense.</title>
        <authorList>
            <person name="Simoes-Araujo J.L.Sr."/>
            <person name="Barauna A.C."/>
            <person name="Silva K."/>
            <person name="Zilli J.E."/>
        </authorList>
    </citation>
    <scope>NUCLEOTIDE SEQUENCE [LARGE SCALE GENOMIC DNA]</scope>
    <source>
        <strain evidence="3 4">BR 10245</strain>
    </source>
</reference>
<dbReference type="Proteomes" id="UP000076959">
    <property type="component" value="Unassembled WGS sequence"/>
</dbReference>
<name>A0A176YRQ5_9BRAD</name>
<evidence type="ECO:0000313" key="3">
    <source>
        <dbReference type="EMBL" id="OAF10337.1"/>
    </source>
</evidence>
<accession>A0A176YRQ5</accession>
<dbReference type="SUPFAM" id="SSF56935">
    <property type="entry name" value="Porins"/>
    <property type="match status" value="1"/>
</dbReference>
<dbReference type="Pfam" id="PF07396">
    <property type="entry name" value="Porin_O_P"/>
    <property type="match status" value="1"/>
</dbReference>